<sequence>MKITVKELVTLSMLGSLMFLGQYIFQFIPNIEVVSLFIIIFSLIYRYKTLYSITLFIMLMGIFYGFGLWILGYLIIWPLLCVMTIILSKYLKENYFILSLFSATFGFLFGAFYAIPYIFVGGASLAFVYWISGIVFDIIHMIGNFFIMLFVGKTLYNIIVKINMLYLKL</sequence>
<evidence type="ECO:0000313" key="2">
    <source>
        <dbReference type="EMBL" id="CUN77424.1"/>
    </source>
</evidence>
<comment type="caution">
    <text evidence="2">The sequence shown here is derived from an EMBL/GenBank/DDBJ whole genome shotgun (WGS) entry which is preliminary data.</text>
</comment>
<dbReference type="Proteomes" id="UP000095488">
    <property type="component" value="Unassembled WGS sequence"/>
</dbReference>
<evidence type="ECO:0008006" key="4">
    <source>
        <dbReference type="Google" id="ProtNLM"/>
    </source>
</evidence>
<feature type="transmembrane region" description="Helical" evidence="1">
    <location>
        <begin position="20"/>
        <end position="44"/>
    </location>
</feature>
<evidence type="ECO:0000313" key="3">
    <source>
        <dbReference type="Proteomes" id="UP000095488"/>
    </source>
</evidence>
<dbReference type="RefSeq" id="WP_055258354.1">
    <property type="nucleotide sequence ID" value="NZ_BCMV01000066.1"/>
</dbReference>
<protein>
    <recommendedName>
        <fullName evidence="4">Energy-coupling factor transport system substrate-specific component</fullName>
    </recommendedName>
</protein>
<keyword evidence="1" id="KW-1133">Transmembrane helix</keyword>
<keyword evidence="1" id="KW-0812">Transmembrane</keyword>
<proteinExistence type="predicted"/>
<evidence type="ECO:0000256" key="1">
    <source>
        <dbReference type="SAM" id="Phobius"/>
    </source>
</evidence>
<feature type="transmembrane region" description="Helical" evidence="1">
    <location>
        <begin position="50"/>
        <end position="83"/>
    </location>
</feature>
<reference evidence="2 3" key="1">
    <citation type="submission" date="2015-09" db="EMBL/GenBank/DDBJ databases">
        <authorList>
            <consortium name="Pathogen Informatics"/>
        </authorList>
    </citation>
    <scope>NUCLEOTIDE SEQUENCE [LARGE SCALE GENOMIC DNA]</scope>
    <source>
        <strain evidence="2 3">2789STDY5834858</strain>
    </source>
</reference>
<organism evidence="2 3">
    <name type="scientific">Sarcina ventriculi</name>
    <name type="common">Clostridium ventriculi</name>
    <dbReference type="NCBI Taxonomy" id="1267"/>
    <lineage>
        <taxon>Bacteria</taxon>
        <taxon>Bacillati</taxon>
        <taxon>Bacillota</taxon>
        <taxon>Clostridia</taxon>
        <taxon>Eubacteriales</taxon>
        <taxon>Clostridiaceae</taxon>
        <taxon>Sarcina</taxon>
    </lineage>
</organism>
<accession>A0ABM9UQ04</accession>
<keyword evidence="3" id="KW-1185">Reference proteome</keyword>
<feature type="transmembrane region" description="Helical" evidence="1">
    <location>
        <begin position="95"/>
        <end position="115"/>
    </location>
</feature>
<gene>
    <name evidence="2" type="ORF">ERS852473_01059</name>
</gene>
<name>A0ABM9UQ04_SARVE</name>
<feature type="transmembrane region" description="Helical" evidence="1">
    <location>
        <begin position="127"/>
        <end position="151"/>
    </location>
</feature>
<dbReference type="EMBL" id="CYZR01000003">
    <property type="protein sequence ID" value="CUN77424.1"/>
    <property type="molecule type" value="Genomic_DNA"/>
</dbReference>
<keyword evidence="1" id="KW-0472">Membrane</keyword>